<gene>
    <name evidence="1" type="ORF">QE152_g8862</name>
</gene>
<evidence type="ECO:0000313" key="1">
    <source>
        <dbReference type="EMBL" id="KAK9739588.1"/>
    </source>
</evidence>
<dbReference type="PANTHER" id="PTHR46060:SF1">
    <property type="entry name" value="MARINER MOS1 TRANSPOSASE-LIKE PROTEIN"/>
    <property type="match status" value="1"/>
</dbReference>
<sequence length="152" mass="17083">MLKTVYDDNTISCTTGFDWFKRLDGCESVEVDDRAGLVSRNADSIAKVGELVARDRRMSLGLMAVELNINTETVRQILHEDLGLRTICAAGILRMNKNREELQRAKTKQIFGIIHKGFVPEGQSVNGPYYLGMMEEITEAHFSSATTISRKR</sequence>
<name>A0AAW1LWI7_POPJA</name>
<dbReference type="EMBL" id="JASPKY010000073">
    <property type="protein sequence ID" value="KAK9739588.1"/>
    <property type="molecule type" value="Genomic_DNA"/>
</dbReference>
<dbReference type="PANTHER" id="PTHR46060">
    <property type="entry name" value="MARINER MOS1 TRANSPOSASE-LIKE PROTEIN"/>
    <property type="match status" value="1"/>
</dbReference>
<keyword evidence="2" id="KW-1185">Reference proteome</keyword>
<evidence type="ECO:0000313" key="2">
    <source>
        <dbReference type="Proteomes" id="UP001458880"/>
    </source>
</evidence>
<reference evidence="1 2" key="1">
    <citation type="journal article" date="2024" name="BMC Genomics">
        <title>De novo assembly and annotation of Popillia japonica's genome with initial clues to its potential as an invasive pest.</title>
        <authorList>
            <person name="Cucini C."/>
            <person name="Boschi S."/>
            <person name="Funari R."/>
            <person name="Cardaioli E."/>
            <person name="Iannotti N."/>
            <person name="Marturano G."/>
            <person name="Paoli F."/>
            <person name="Bruttini M."/>
            <person name="Carapelli A."/>
            <person name="Frati F."/>
            <person name="Nardi F."/>
        </authorList>
    </citation>
    <scope>NUCLEOTIDE SEQUENCE [LARGE SCALE GENOMIC DNA]</scope>
    <source>
        <strain evidence="1">DMR45628</strain>
    </source>
</reference>
<comment type="caution">
    <text evidence="1">The sequence shown here is derived from an EMBL/GenBank/DDBJ whole genome shotgun (WGS) entry which is preliminary data.</text>
</comment>
<dbReference type="InterPro" id="IPR052709">
    <property type="entry name" value="Transposase-MT_Hybrid"/>
</dbReference>
<protein>
    <submittedName>
        <fullName evidence="1">Uncharacterized protein</fullName>
    </submittedName>
</protein>
<proteinExistence type="predicted"/>
<dbReference type="Proteomes" id="UP001458880">
    <property type="component" value="Unassembled WGS sequence"/>
</dbReference>
<accession>A0AAW1LWI7</accession>
<dbReference type="AlphaFoldDB" id="A0AAW1LWI7"/>
<organism evidence="1 2">
    <name type="scientific">Popillia japonica</name>
    <name type="common">Japanese beetle</name>
    <dbReference type="NCBI Taxonomy" id="7064"/>
    <lineage>
        <taxon>Eukaryota</taxon>
        <taxon>Metazoa</taxon>
        <taxon>Ecdysozoa</taxon>
        <taxon>Arthropoda</taxon>
        <taxon>Hexapoda</taxon>
        <taxon>Insecta</taxon>
        <taxon>Pterygota</taxon>
        <taxon>Neoptera</taxon>
        <taxon>Endopterygota</taxon>
        <taxon>Coleoptera</taxon>
        <taxon>Polyphaga</taxon>
        <taxon>Scarabaeiformia</taxon>
        <taxon>Scarabaeidae</taxon>
        <taxon>Rutelinae</taxon>
        <taxon>Popillia</taxon>
    </lineage>
</organism>